<dbReference type="InterPro" id="IPR051204">
    <property type="entry name" value="ABC_transp_perm/SBD"/>
</dbReference>
<accession>Q5UB42</accession>
<dbReference type="GO" id="GO:0055085">
    <property type="term" value="P:transmembrane transport"/>
    <property type="evidence" value="ECO:0007669"/>
    <property type="project" value="InterPro"/>
</dbReference>
<keyword evidence="3 6" id="KW-0812">Transmembrane</keyword>
<evidence type="ECO:0000313" key="8">
    <source>
        <dbReference type="EMBL" id="AAV35053.1"/>
    </source>
</evidence>
<evidence type="ECO:0000256" key="5">
    <source>
        <dbReference type="ARBA" id="ARBA00023136"/>
    </source>
</evidence>
<feature type="domain" description="ABC transmembrane type-1" evidence="7">
    <location>
        <begin position="86"/>
        <end position="267"/>
    </location>
</feature>
<feature type="transmembrane region" description="Helical" evidence="6">
    <location>
        <begin position="214"/>
        <end position="236"/>
    </location>
</feature>
<feature type="transmembrane region" description="Helical" evidence="6">
    <location>
        <begin position="123"/>
        <end position="142"/>
    </location>
</feature>
<dbReference type="Gene3D" id="1.10.3720.10">
    <property type="entry name" value="MetI-like"/>
    <property type="match status" value="1"/>
</dbReference>
<evidence type="ECO:0000259" key="7">
    <source>
        <dbReference type="PROSITE" id="PS50928"/>
    </source>
</evidence>
<dbReference type="GO" id="GO:0031460">
    <property type="term" value="P:glycine betaine transport"/>
    <property type="evidence" value="ECO:0007669"/>
    <property type="project" value="TreeGrafter"/>
</dbReference>
<dbReference type="AlphaFoldDB" id="Q5UB42"/>
<evidence type="ECO:0000256" key="1">
    <source>
        <dbReference type="ARBA" id="ARBA00004141"/>
    </source>
</evidence>
<name>Q5UB42_RENSA</name>
<reference evidence="8" key="1">
    <citation type="submission" date="2004-09" db="EMBL/GenBank/DDBJ databases">
        <title>ABC transporter-like permeases and ATP-binding protein from Renibacterium salmoninarum.</title>
        <authorList>
            <person name="Rhodes L.D."/>
        </authorList>
    </citation>
    <scope>NUCLEOTIDE SEQUENCE</scope>
</reference>
<evidence type="ECO:0000256" key="6">
    <source>
        <dbReference type="RuleBase" id="RU363032"/>
    </source>
</evidence>
<protein>
    <submittedName>
        <fullName evidence="8">Putative ABC transporter permease</fullName>
    </submittedName>
</protein>
<comment type="similarity">
    <text evidence="6">Belongs to the binding-protein-dependent transport system permease family.</text>
</comment>
<organism evidence="8">
    <name type="scientific">Renibacterium salmoninarum</name>
    <dbReference type="NCBI Taxonomy" id="1646"/>
    <lineage>
        <taxon>Bacteria</taxon>
        <taxon>Bacillati</taxon>
        <taxon>Actinomycetota</taxon>
        <taxon>Actinomycetes</taxon>
        <taxon>Micrococcales</taxon>
        <taxon>Micrococcaceae</taxon>
        <taxon>Renibacterium</taxon>
    </lineage>
</organism>
<sequence length="280" mass="30775">MPRKNTMTLRSAQTPIRYRRSELSTREYRRFSQHRYRWWCQYLARPANPANRHCCGANSLHYLADHRPTEPGRSSHSAAGPVVCFGHRALETDFRRCRDRLSYCDPVRVLLTRGPFRRFSGPVIAVANIGQAAPAIGLVVLLAFWLGFGFWAAIVALVLYSVLPVLRNTMIGLGQVDGRLIEAARGMGMTPLSVLLRIELPLAVPVMLAGIRTALVLLVGTATLAAFVNGGGLGLLITTGVNLYLQRVLISGALLVALLALTIDWLARVVEQAVTPKGLR</sequence>
<dbReference type="GO" id="GO:0005886">
    <property type="term" value="C:plasma membrane"/>
    <property type="evidence" value="ECO:0007669"/>
    <property type="project" value="UniProtKB-SubCell"/>
</dbReference>
<evidence type="ECO:0000256" key="2">
    <source>
        <dbReference type="ARBA" id="ARBA00022448"/>
    </source>
</evidence>
<keyword evidence="5 6" id="KW-0472">Membrane</keyword>
<comment type="subcellular location">
    <subcellularLocation>
        <location evidence="6">Cell membrane</location>
        <topology evidence="6">Multi-pass membrane protein</topology>
    </subcellularLocation>
    <subcellularLocation>
        <location evidence="1">Membrane</location>
        <topology evidence="1">Multi-pass membrane protein</topology>
    </subcellularLocation>
</comment>
<evidence type="ECO:0000256" key="4">
    <source>
        <dbReference type="ARBA" id="ARBA00022989"/>
    </source>
</evidence>
<feature type="transmembrane region" description="Helical" evidence="6">
    <location>
        <begin position="248"/>
        <end position="267"/>
    </location>
</feature>
<dbReference type="PROSITE" id="PS50928">
    <property type="entry name" value="ABC_TM1"/>
    <property type="match status" value="1"/>
</dbReference>
<dbReference type="Pfam" id="PF00528">
    <property type="entry name" value="BPD_transp_1"/>
    <property type="match status" value="1"/>
</dbReference>
<dbReference type="EMBL" id="AY766148">
    <property type="protein sequence ID" value="AAV35053.1"/>
    <property type="molecule type" value="Genomic_DNA"/>
</dbReference>
<dbReference type="SUPFAM" id="SSF161098">
    <property type="entry name" value="MetI-like"/>
    <property type="match status" value="1"/>
</dbReference>
<dbReference type="InterPro" id="IPR000515">
    <property type="entry name" value="MetI-like"/>
</dbReference>
<dbReference type="InterPro" id="IPR035906">
    <property type="entry name" value="MetI-like_sf"/>
</dbReference>
<evidence type="ECO:0000256" key="3">
    <source>
        <dbReference type="ARBA" id="ARBA00022692"/>
    </source>
</evidence>
<dbReference type="PANTHER" id="PTHR30177:SF4">
    <property type="entry name" value="OSMOPROTECTANT IMPORT PERMEASE PROTEIN OSMW"/>
    <property type="match status" value="1"/>
</dbReference>
<dbReference type="PANTHER" id="PTHR30177">
    <property type="entry name" value="GLYCINE BETAINE/L-PROLINE TRANSPORT SYSTEM PERMEASE PROTEIN PROW"/>
    <property type="match status" value="1"/>
</dbReference>
<feature type="transmembrane region" description="Helical" evidence="6">
    <location>
        <begin position="148"/>
        <end position="166"/>
    </location>
</feature>
<keyword evidence="4 6" id="KW-1133">Transmembrane helix</keyword>
<keyword evidence="2 6" id="KW-0813">Transport</keyword>
<proteinExistence type="inferred from homology"/>
<dbReference type="CDD" id="cd06261">
    <property type="entry name" value="TM_PBP2"/>
    <property type="match status" value="1"/>
</dbReference>